<dbReference type="PANTHER" id="PTHR34980:SF2">
    <property type="entry name" value="INNER MEMBRANE PROTEIN YHAH-RELATED"/>
    <property type="match status" value="1"/>
</dbReference>
<dbReference type="RefSeq" id="WP_097928596.1">
    <property type="nucleotide sequence ID" value="NZ_OCTN01000001.1"/>
</dbReference>
<accession>A0A2C9CRQ2</accession>
<dbReference type="EMBL" id="OCTN01000001">
    <property type="protein sequence ID" value="SOH93059.1"/>
    <property type="molecule type" value="Genomic_DNA"/>
</dbReference>
<keyword evidence="1" id="KW-0472">Membrane</keyword>
<dbReference type="OrthoDB" id="9812349at2"/>
<evidence type="ECO:0000313" key="2">
    <source>
        <dbReference type="EMBL" id="SOH93059.1"/>
    </source>
</evidence>
<proteinExistence type="predicted"/>
<evidence type="ECO:0000313" key="3">
    <source>
        <dbReference type="Proteomes" id="UP000220034"/>
    </source>
</evidence>
<feature type="transmembrane region" description="Helical" evidence="1">
    <location>
        <begin position="49"/>
        <end position="68"/>
    </location>
</feature>
<dbReference type="InterPro" id="IPR008523">
    <property type="entry name" value="DUF805"/>
</dbReference>
<keyword evidence="3" id="KW-1185">Reference proteome</keyword>
<feature type="transmembrane region" description="Helical" evidence="1">
    <location>
        <begin position="80"/>
        <end position="100"/>
    </location>
</feature>
<reference evidence="3" key="1">
    <citation type="submission" date="2017-09" db="EMBL/GenBank/DDBJ databases">
        <authorList>
            <person name="Varghese N."/>
            <person name="Submissions S."/>
        </authorList>
    </citation>
    <scope>NUCLEOTIDE SEQUENCE [LARGE SCALE GENOMIC DNA]</scope>
    <source>
        <strain evidence="3">C7</strain>
    </source>
</reference>
<dbReference type="Proteomes" id="UP000220034">
    <property type="component" value="Unassembled WGS sequence"/>
</dbReference>
<dbReference type="Pfam" id="PF05656">
    <property type="entry name" value="DUF805"/>
    <property type="match status" value="1"/>
</dbReference>
<organism evidence="2 3">
    <name type="scientific">Pontivivens marinum</name>
    <dbReference type="NCBI Taxonomy" id="1690039"/>
    <lineage>
        <taxon>Bacteria</taxon>
        <taxon>Pseudomonadati</taxon>
        <taxon>Pseudomonadota</taxon>
        <taxon>Alphaproteobacteria</taxon>
        <taxon>Rhodobacterales</taxon>
        <taxon>Paracoccaceae</taxon>
        <taxon>Pontivivens</taxon>
    </lineage>
</organism>
<dbReference type="PANTHER" id="PTHR34980">
    <property type="entry name" value="INNER MEMBRANE PROTEIN-RELATED-RELATED"/>
    <property type="match status" value="1"/>
</dbReference>
<keyword evidence="1" id="KW-1133">Transmembrane helix</keyword>
<keyword evidence="1" id="KW-0812">Transmembrane</keyword>
<name>A0A2C9CRQ2_9RHOB</name>
<protein>
    <submittedName>
        <fullName evidence="2">Uncharacterized membrane protein YhaH, DUF805 family</fullName>
    </submittedName>
</protein>
<gene>
    <name evidence="2" type="ORF">SAMN06273572_101913</name>
</gene>
<evidence type="ECO:0000256" key="1">
    <source>
        <dbReference type="SAM" id="Phobius"/>
    </source>
</evidence>
<dbReference type="GO" id="GO:0005886">
    <property type="term" value="C:plasma membrane"/>
    <property type="evidence" value="ECO:0007669"/>
    <property type="project" value="TreeGrafter"/>
</dbReference>
<sequence>MGFSEAVQAVLAKYMVIEGRARRSEYWWFTLAMILGNIATGVVDGILGISLLSILFGLAVLIPSLTVSIRRLHDVGKSGWWLLIVLVPIVGWLVLLFFTVQDSQQGANAYGENPKQA</sequence>
<feature type="transmembrane region" description="Helical" evidence="1">
    <location>
        <begin position="26"/>
        <end position="43"/>
    </location>
</feature>
<dbReference type="AlphaFoldDB" id="A0A2C9CRQ2"/>